<dbReference type="AlphaFoldDB" id="A0A7K3LPC5"/>
<feature type="compositionally biased region" description="Low complexity" evidence="1">
    <location>
        <begin position="270"/>
        <end position="303"/>
    </location>
</feature>
<proteinExistence type="predicted"/>
<evidence type="ECO:0000256" key="1">
    <source>
        <dbReference type="SAM" id="MobiDB-lite"/>
    </source>
</evidence>
<feature type="compositionally biased region" description="Acidic residues" evidence="1">
    <location>
        <begin position="304"/>
        <end position="337"/>
    </location>
</feature>
<feature type="region of interest" description="Disordered" evidence="1">
    <location>
        <begin position="270"/>
        <end position="372"/>
    </location>
</feature>
<comment type="caution">
    <text evidence="2">The sequence shown here is derived from an EMBL/GenBank/DDBJ whole genome shotgun (WGS) entry which is preliminary data.</text>
</comment>
<accession>A0A7K3LPC5</accession>
<sequence>MRLSTFNGANATTALPGVGPSAYATIEGTGYASALVAAGGTATANAQNYVSGAIAIAGLGGISNADANLLGLALALTAGPGTANATALPGGIVIVDVLGDVLPIGGTVTAEATALGGIASALWNPIDGGQAICTAVYATASVSRGGNNIDSCTSVLFIFQKYQHGDGPEVYAIKNPFSVVLVSPLSDSLAGSIAAIAEALGIPEDVAALLAGQFIPKFDQDLIRVSFGPDGPDIGTDLFSTTTTTTSARVASAPVVAAAEIASADDVVADTGEATVETPTVETPTVETPTAGDADDTTPTTEPDATEPESTESESTEPDATESEGTEPEATEPEATDTETTGTGTTDTESTDTDSPETEAGASDNSEPTEAE</sequence>
<dbReference type="EMBL" id="JAADZU010000030">
    <property type="protein sequence ID" value="NDK90105.1"/>
    <property type="molecule type" value="Genomic_DNA"/>
</dbReference>
<evidence type="ECO:0000313" key="3">
    <source>
        <dbReference type="Proteomes" id="UP000466307"/>
    </source>
</evidence>
<protein>
    <submittedName>
        <fullName evidence="2">Uncharacterized protein</fullName>
    </submittedName>
</protein>
<gene>
    <name evidence="2" type="ORF">GYA93_10995</name>
</gene>
<organism evidence="2 3">
    <name type="scientific">Gordonia desulfuricans</name>
    <dbReference type="NCBI Taxonomy" id="89051"/>
    <lineage>
        <taxon>Bacteria</taxon>
        <taxon>Bacillati</taxon>
        <taxon>Actinomycetota</taxon>
        <taxon>Actinomycetes</taxon>
        <taxon>Mycobacteriales</taxon>
        <taxon>Gordoniaceae</taxon>
        <taxon>Gordonia</taxon>
    </lineage>
</organism>
<dbReference type="Proteomes" id="UP000466307">
    <property type="component" value="Unassembled WGS sequence"/>
</dbReference>
<dbReference type="RefSeq" id="WP_059039068.1">
    <property type="nucleotide sequence ID" value="NZ_JAADZU010000030.1"/>
</dbReference>
<reference evidence="2 3" key="1">
    <citation type="submission" date="2020-01" db="EMBL/GenBank/DDBJ databases">
        <title>Investigation of new actinobacteria for the biodesulphurisation of diesel fuel.</title>
        <authorList>
            <person name="Athi Narayanan S.M."/>
        </authorList>
    </citation>
    <scope>NUCLEOTIDE SEQUENCE [LARGE SCALE GENOMIC DNA]</scope>
    <source>
        <strain evidence="2 3">213E</strain>
    </source>
</reference>
<evidence type="ECO:0000313" key="2">
    <source>
        <dbReference type="EMBL" id="NDK90105.1"/>
    </source>
</evidence>
<name>A0A7K3LPC5_9ACTN</name>
<keyword evidence="3" id="KW-1185">Reference proteome</keyword>
<feature type="compositionally biased region" description="Low complexity" evidence="1">
    <location>
        <begin position="338"/>
        <end position="348"/>
    </location>
</feature>